<dbReference type="EMBL" id="BATL01000013">
    <property type="protein sequence ID" value="GAD74665.1"/>
    <property type="molecule type" value="Genomic_DNA"/>
</dbReference>
<keyword evidence="1" id="KW-0812">Transmembrane</keyword>
<sequence>MESNNLTITDIWSLTNLDSLAMLESFNLCLSLFSLLVVLLRGNHARLTIFTSNH</sequence>
<keyword evidence="1" id="KW-1133">Transmembrane helix</keyword>
<accession>U3ALL4</accession>
<proteinExistence type="predicted"/>
<protein>
    <submittedName>
        <fullName evidence="2">Uncharacterized protein</fullName>
    </submittedName>
</protein>
<organism evidence="2 3">
    <name type="scientific">Vibrio azureus NBRC 104587</name>
    <dbReference type="NCBI Taxonomy" id="1219077"/>
    <lineage>
        <taxon>Bacteria</taxon>
        <taxon>Pseudomonadati</taxon>
        <taxon>Pseudomonadota</taxon>
        <taxon>Gammaproteobacteria</taxon>
        <taxon>Vibrionales</taxon>
        <taxon>Vibrionaceae</taxon>
        <taxon>Vibrio</taxon>
    </lineage>
</organism>
<dbReference type="STRING" id="1219077.VAZ01S_013_00720"/>
<keyword evidence="1" id="KW-0472">Membrane</keyword>
<gene>
    <name evidence="2" type="ORF">VAZ01S_013_00720</name>
</gene>
<evidence type="ECO:0000256" key="1">
    <source>
        <dbReference type="SAM" id="Phobius"/>
    </source>
</evidence>
<evidence type="ECO:0000313" key="3">
    <source>
        <dbReference type="Proteomes" id="UP000016567"/>
    </source>
</evidence>
<dbReference type="AlphaFoldDB" id="U3ALL4"/>
<name>U3ALL4_9VIBR</name>
<keyword evidence="3" id="KW-1185">Reference proteome</keyword>
<comment type="caution">
    <text evidence="2">The sequence shown here is derived from an EMBL/GenBank/DDBJ whole genome shotgun (WGS) entry which is preliminary data.</text>
</comment>
<evidence type="ECO:0000313" key="2">
    <source>
        <dbReference type="EMBL" id="GAD74665.1"/>
    </source>
</evidence>
<feature type="transmembrane region" description="Helical" evidence="1">
    <location>
        <begin position="20"/>
        <end position="40"/>
    </location>
</feature>
<dbReference type="Proteomes" id="UP000016567">
    <property type="component" value="Unassembled WGS sequence"/>
</dbReference>
<reference evidence="2 3" key="1">
    <citation type="submission" date="2013-09" db="EMBL/GenBank/DDBJ databases">
        <title>Whole genome shotgun sequence of Vibrio azureus NBRC 104587.</title>
        <authorList>
            <person name="Isaki S."/>
            <person name="Hosoyama A."/>
            <person name="Numata M."/>
            <person name="Hashimoto M."/>
            <person name="Hosoyama Y."/>
            <person name="Tsuchikane K."/>
            <person name="Noguchi M."/>
            <person name="Hirakata S."/>
            <person name="Ichikawa N."/>
            <person name="Ohji S."/>
            <person name="Yamazoe A."/>
            <person name="Fujita N."/>
        </authorList>
    </citation>
    <scope>NUCLEOTIDE SEQUENCE [LARGE SCALE GENOMIC DNA]</scope>
    <source>
        <strain evidence="2 3">NBRC 104587</strain>
    </source>
</reference>